<dbReference type="EMBL" id="LAZR01024207">
    <property type="protein sequence ID" value="KKL75942.1"/>
    <property type="molecule type" value="Genomic_DNA"/>
</dbReference>
<dbReference type="AlphaFoldDB" id="A0A0F9HLB7"/>
<keyword evidence="1" id="KW-1133">Transmembrane helix</keyword>
<keyword evidence="1" id="KW-0472">Membrane</keyword>
<evidence type="ECO:0000313" key="2">
    <source>
        <dbReference type="EMBL" id="KKL75942.1"/>
    </source>
</evidence>
<comment type="caution">
    <text evidence="2">The sequence shown here is derived from an EMBL/GenBank/DDBJ whole genome shotgun (WGS) entry which is preliminary data.</text>
</comment>
<protein>
    <submittedName>
        <fullName evidence="2">Uncharacterized protein</fullName>
    </submittedName>
</protein>
<reference evidence="2" key="1">
    <citation type="journal article" date="2015" name="Nature">
        <title>Complex archaea that bridge the gap between prokaryotes and eukaryotes.</title>
        <authorList>
            <person name="Spang A."/>
            <person name="Saw J.H."/>
            <person name="Jorgensen S.L."/>
            <person name="Zaremba-Niedzwiedzka K."/>
            <person name="Martijn J."/>
            <person name="Lind A.E."/>
            <person name="van Eijk R."/>
            <person name="Schleper C."/>
            <person name="Guy L."/>
            <person name="Ettema T.J."/>
        </authorList>
    </citation>
    <scope>NUCLEOTIDE SEQUENCE</scope>
</reference>
<gene>
    <name evidence="2" type="ORF">LCGC14_2049920</name>
</gene>
<sequence>METLAIVFAILALVFVIDLARLDQIRLGGHYTPDSYHDISAVLALGCTVAAATLGVLAAV</sequence>
<feature type="transmembrane region" description="Helical" evidence="1">
    <location>
        <begin position="38"/>
        <end position="59"/>
    </location>
</feature>
<accession>A0A0F9HLB7</accession>
<evidence type="ECO:0000256" key="1">
    <source>
        <dbReference type="SAM" id="Phobius"/>
    </source>
</evidence>
<proteinExistence type="predicted"/>
<name>A0A0F9HLB7_9ZZZZ</name>
<organism evidence="2">
    <name type="scientific">marine sediment metagenome</name>
    <dbReference type="NCBI Taxonomy" id="412755"/>
    <lineage>
        <taxon>unclassified sequences</taxon>
        <taxon>metagenomes</taxon>
        <taxon>ecological metagenomes</taxon>
    </lineage>
</organism>
<keyword evidence="1" id="KW-0812">Transmembrane</keyword>